<dbReference type="Pfam" id="PF02902">
    <property type="entry name" value="Peptidase_C48"/>
    <property type="match status" value="1"/>
</dbReference>
<dbReference type="SUPFAM" id="SSF54001">
    <property type="entry name" value="Cysteine proteinases"/>
    <property type="match status" value="1"/>
</dbReference>
<keyword evidence="4" id="KW-0175">Coiled coil</keyword>
<dbReference type="InterPro" id="IPR003653">
    <property type="entry name" value="Peptidase_C48_C"/>
</dbReference>
<organism evidence="7 8">
    <name type="scientific">Artemisia annua</name>
    <name type="common">Sweet wormwood</name>
    <dbReference type="NCBI Taxonomy" id="35608"/>
    <lineage>
        <taxon>Eukaryota</taxon>
        <taxon>Viridiplantae</taxon>
        <taxon>Streptophyta</taxon>
        <taxon>Embryophyta</taxon>
        <taxon>Tracheophyta</taxon>
        <taxon>Spermatophyta</taxon>
        <taxon>Magnoliopsida</taxon>
        <taxon>eudicotyledons</taxon>
        <taxon>Gunneridae</taxon>
        <taxon>Pentapetalae</taxon>
        <taxon>asterids</taxon>
        <taxon>campanulids</taxon>
        <taxon>Asterales</taxon>
        <taxon>Asteraceae</taxon>
        <taxon>Asteroideae</taxon>
        <taxon>Anthemideae</taxon>
        <taxon>Artemisiinae</taxon>
        <taxon>Artemisia</taxon>
    </lineage>
</organism>
<sequence>MSGVRRSGRIRNKGPVICENTVETAIGVDLEDSDNDDFQNNTVIINNSENVNKEVKQKKRKKHDKDGEENEIVRKPKHKKGETSKGECSKTYTFQTRSSPKKLFNAIQTLTPVQKMCLERIGLGGILDFKLDGIPNKIAFYVVDNFNPETMEIKILNDAIVITKELIGELLGISNDGTDIMEEEVEKDLEMVERWNEQFDKKEILTGDVKAVIRKSKVADMNFKLNFIVLFANVMGGVKGKAVCDLSVLDHIRHDTDLASINWCEYVWRGLKSCKDGWKKEMTNSYFLGPLTLLTMAYVDGVMCDKFDVPRVRPPTKFWTFELLKEREKVECDGKGLGMGGKQGPYVEEDVDPMPTDEEGFVWKLSKLVEVIRSARTGFEKTLESGLGMFPGNMLISDLNQQYREALMFQKPGDASGSGTNKEGRNASNEDPFESPELFMGPQTQMEVFRSADDACEKFYADKTQRDMEGPSFSIGLSQDPLFATQQDEHEVDASTEKGKAVVGSNIIVEKGNGSGEAINVVKAVPLTVVKPGVSRRKRLVTKSSMVVSPFVNRRVEIDTGFTNEEKQMDIYLINKNRGDLSEVMFDSQVGASTTLQQIYTLVNDENIDDHVITAWSAYLNSLEKYKSQNSFSRFYLPTFVVDKKKFSHDKTTNESVQAFLMYSDTWAARLGKTSMLNDVDVDKKKFSHDKTTNESVQAFLMYSETWAARLGKTSMLNDVDVAYIPISNGVHKFVLFLHLKYPDVIVFDNNRVRNKNGSAKQVLSLFPDIRIAEVVRQNFAAYMRAMNHVNAEAIDKAELRRPEFLWETDNRPNDCGIFAMRHMETYMGTPIVYWKSGFVAEGKKQVTQLGKLRRKYVTRLLLAECNTQKDRIQTELAEMQEKNVGMKKRKGPPARK</sequence>
<dbReference type="PANTHER" id="PTHR34835:SF90">
    <property type="entry name" value="AMINOTRANSFERASE-LIKE PLANT MOBILE DOMAIN-CONTAINING PROTEIN"/>
    <property type="match status" value="1"/>
</dbReference>
<keyword evidence="2" id="KW-0645">Protease</keyword>
<dbReference type="EMBL" id="PKPP01008909">
    <property type="protein sequence ID" value="PWA49470.1"/>
    <property type="molecule type" value="Genomic_DNA"/>
</dbReference>
<dbReference type="AlphaFoldDB" id="A0A2U1LKE1"/>
<comment type="caution">
    <text evidence="7">The sequence shown here is derived from an EMBL/GenBank/DDBJ whole genome shotgun (WGS) entry which is preliminary data.</text>
</comment>
<keyword evidence="8" id="KW-1185">Reference proteome</keyword>
<name>A0A2U1LKE1_ARTAN</name>
<evidence type="ECO:0000256" key="5">
    <source>
        <dbReference type="SAM" id="MobiDB-lite"/>
    </source>
</evidence>
<evidence type="ECO:0000256" key="2">
    <source>
        <dbReference type="ARBA" id="ARBA00022670"/>
    </source>
</evidence>
<reference evidence="7 8" key="1">
    <citation type="journal article" date="2018" name="Mol. Plant">
        <title>The genome of Artemisia annua provides insight into the evolution of Asteraceae family and artemisinin biosynthesis.</title>
        <authorList>
            <person name="Shen Q."/>
            <person name="Zhang L."/>
            <person name="Liao Z."/>
            <person name="Wang S."/>
            <person name="Yan T."/>
            <person name="Shi P."/>
            <person name="Liu M."/>
            <person name="Fu X."/>
            <person name="Pan Q."/>
            <person name="Wang Y."/>
            <person name="Lv Z."/>
            <person name="Lu X."/>
            <person name="Zhang F."/>
            <person name="Jiang W."/>
            <person name="Ma Y."/>
            <person name="Chen M."/>
            <person name="Hao X."/>
            <person name="Li L."/>
            <person name="Tang Y."/>
            <person name="Lv G."/>
            <person name="Zhou Y."/>
            <person name="Sun X."/>
            <person name="Brodelius P.E."/>
            <person name="Rose J.K.C."/>
            <person name="Tang K."/>
        </authorList>
    </citation>
    <scope>NUCLEOTIDE SEQUENCE [LARGE SCALE GENOMIC DNA]</scope>
    <source>
        <strain evidence="8">cv. Huhao1</strain>
        <tissue evidence="7">Leaf</tissue>
    </source>
</reference>
<feature type="compositionally biased region" description="Polar residues" evidence="5">
    <location>
        <begin position="417"/>
        <end position="429"/>
    </location>
</feature>
<dbReference type="PANTHER" id="PTHR34835">
    <property type="entry name" value="OS07G0283600 PROTEIN-RELATED"/>
    <property type="match status" value="1"/>
</dbReference>
<comment type="similarity">
    <text evidence="1">Belongs to the peptidase C48 family.</text>
</comment>
<dbReference type="GO" id="GO:0006508">
    <property type="term" value="P:proteolysis"/>
    <property type="evidence" value="ECO:0007669"/>
    <property type="project" value="UniProtKB-KW"/>
</dbReference>
<dbReference type="GO" id="GO:0008234">
    <property type="term" value="F:cysteine-type peptidase activity"/>
    <property type="evidence" value="ECO:0007669"/>
    <property type="project" value="InterPro"/>
</dbReference>
<evidence type="ECO:0000256" key="3">
    <source>
        <dbReference type="ARBA" id="ARBA00022801"/>
    </source>
</evidence>
<evidence type="ECO:0000313" key="8">
    <source>
        <dbReference type="Proteomes" id="UP000245207"/>
    </source>
</evidence>
<feature type="region of interest" description="Disordered" evidence="5">
    <location>
        <begin position="411"/>
        <end position="437"/>
    </location>
</feature>
<feature type="region of interest" description="Disordered" evidence="5">
    <location>
        <begin position="52"/>
        <end position="88"/>
    </location>
</feature>
<dbReference type="InterPro" id="IPR038765">
    <property type="entry name" value="Papain-like_cys_pep_sf"/>
</dbReference>
<dbReference type="Proteomes" id="UP000245207">
    <property type="component" value="Unassembled WGS sequence"/>
</dbReference>
<evidence type="ECO:0000256" key="1">
    <source>
        <dbReference type="ARBA" id="ARBA00005234"/>
    </source>
</evidence>
<evidence type="ECO:0000259" key="6">
    <source>
        <dbReference type="Pfam" id="PF02902"/>
    </source>
</evidence>
<dbReference type="Gene3D" id="3.40.395.10">
    <property type="entry name" value="Adenoviral Proteinase, Chain A"/>
    <property type="match status" value="1"/>
</dbReference>
<gene>
    <name evidence="7" type="ORF">CTI12_AA482120</name>
</gene>
<feature type="coiled-coil region" evidence="4">
    <location>
        <begin position="863"/>
        <end position="890"/>
    </location>
</feature>
<dbReference type="OrthoDB" id="1749738at2759"/>
<keyword evidence="3" id="KW-0378">Hydrolase</keyword>
<accession>A0A2U1LKE1</accession>
<protein>
    <recommendedName>
        <fullName evidence="6">Ubiquitin-like protease family profile domain-containing protein</fullName>
    </recommendedName>
</protein>
<proteinExistence type="inferred from homology"/>
<evidence type="ECO:0000256" key="4">
    <source>
        <dbReference type="SAM" id="Coils"/>
    </source>
</evidence>
<feature type="domain" description="Ubiquitin-like protease family profile" evidence="6">
    <location>
        <begin position="684"/>
        <end position="828"/>
    </location>
</feature>
<evidence type="ECO:0000313" key="7">
    <source>
        <dbReference type="EMBL" id="PWA49470.1"/>
    </source>
</evidence>